<evidence type="ECO:0000256" key="7">
    <source>
        <dbReference type="ARBA" id="ARBA00022801"/>
    </source>
</evidence>
<dbReference type="AlphaFoldDB" id="A0AAN7E4D1"/>
<keyword evidence="7 11" id="KW-0378">Hydrolase</keyword>
<evidence type="ECO:0000256" key="10">
    <source>
        <dbReference type="ARBA" id="ARBA00023098"/>
    </source>
</evidence>
<dbReference type="InterPro" id="IPR000008">
    <property type="entry name" value="C2_dom"/>
</dbReference>
<keyword evidence="9 11" id="KW-0442">Lipid degradation</keyword>
<dbReference type="SMART" id="SM00239">
    <property type="entry name" value="C2"/>
    <property type="match status" value="1"/>
</dbReference>
<evidence type="ECO:0000256" key="5">
    <source>
        <dbReference type="ARBA" id="ARBA00022723"/>
    </source>
</evidence>
<dbReference type="InterPro" id="IPR011402">
    <property type="entry name" value="PLipase_D_pln"/>
</dbReference>
<keyword evidence="10" id="KW-0443">Lipid metabolism</keyword>
<evidence type="ECO:0000259" key="12">
    <source>
        <dbReference type="PROSITE" id="PS50004"/>
    </source>
</evidence>
<dbReference type="EMBL" id="JAXUIC010000011">
    <property type="protein sequence ID" value="KAK4562583.1"/>
    <property type="molecule type" value="Genomic_DNA"/>
</dbReference>
<dbReference type="SMART" id="SM00155">
    <property type="entry name" value="PLDc"/>
    <property type="match status" value="2"/>
</dbReference>
<comment type="similarity">
    <text evidence="3 11">Belongs to the phospholipase D family. C2-PLD subfamily.</text>
</comment>
<comment type="caution">
    <text evidence="14">The sequence shown here is derived from an EMBL/GenBank/DDBJ whole genome shotgun (WGS) entry which is preliminary data.</text>
</comment>
<dbReference type="InterPro" id="IPR024632">
    <property type="entry name" value="PLipase_D_C"/>
</dbReference>
<accession>A0AAN7E4D1</accession>
<organism evidence="14 15">
    <name type="scientific">Quercus rubra</name>
    <name type="common">Northern red oak</name>
    <name type="synonym">Quercus borealis</name>
    <dbReference type="NCBI Taxonomy" id="3512"/>
    <lineage>
        <taxon>Eukaryota</taxon>
        <taxon>Viridiplantae</taxon>
        <taxon>Streptophyta</taxon>
        <taxon>Embryophyta</taxon>
        <taxon>Tracheophyta</taxon>
        <taxon>Spermatophyta</taxon>
        <taxon>Magnoliopsida</taxon>
        <taxon>eudicotyledons</taxon>
        <taxon>Gunneridae</taxon>
        <taxon>Pentapetalae</taxon>
        <taxon>rosids</taxon>
        <taxon>fabids</taxon>
        <taxon>Fagales</taxon>
        <taxon>Fagaceae</taxon>
        <taxon>Quercus</taxon>
    </lineage>
</organism>
<dbReference type="PROSITE" id="PS50035">
    <property type="entry name" value="PLD"/>
    <property type="match status" value="2"/>
</dbReference>
<evidence type="ECO:0000256" key="3">
    <source>
        <dbReference type="ARBA" id="ARBA00010683"/>
    </source>
</evidence>
<dbReference type="GO" id="GO:0005509">
    <property type="term" value="F:calcium ion binding"/>
    <property type="evidence" value="ECO:0007669"/>
    <property type="project" value="InterPro"/>
</dbReference>
<name>A0AAN7E4D1_QUERU</name>
<evidence type="ECO:0000313" key="15">
    <source>
        <dbReference type="Proteomes" id="UP001324115"/>
    </source>
</evidence>
<dbReference type="SUPFAM" id="SSF49562">
    <property type="entry name" value="C2 domain (Calcium/lipid-binding domain, CaLB)"/>
    <property type="match status" value="1"/>
</dbReference>
<dbReference type="Gene3D" id="2.60.40.150">
    <property type="entry name" value="C2 domain"/>
    <property type="match status" value="1"/>
</dbReference>
<protein>
    <recommendedName>
        <fullName evidence="4 11">Phospholipase D</fullName>
        <ecNumber evidence="4 11">3.1.4.4</ecNumber>
    </recommendedName>
</protein>
<comment type="cofactor">
    <cofactor evidence="2 11">
        <name>Ca(2+)</name>
        <dbReference type="ChEBI" id="CHEBI:29108"/>
    </cofactor>
</comment>
<evidence type="ECO:0000256" key="9">
    <source>
        <dbReference type="ARBA" id="ARBA00022963"/>
    </source>
</evidence>
<dbReference type="InterPro" id="IPR001736">
    <property type="entry name" value="PLipase_D/transphosphatidylase"/>
</dbReference>
<dbReference type="Pfam" id="PF12357">
    <property type="entry name" value="PLD_C"/>
    <property type="match status" value="1"/>
</dbReference>
<evidence type="ECO:0000259" key="13">
    <source>
        <dbReference type="PROSITE" id="PS50035"/>
    </source>
</evidence>
<evidence type="ECO:0000256" key="11">
    <source>
        <dbReference type="PIRNR" id="PIRNR036470"/>
    </source>
</evidence>
<dbReference type="Proteomes" id="UP001324115">
    <property type="component" value="Unassembled WGS sequence"/>
</dbReference>
<comment type="function">
    <text evidence="11">Hydrolyzes glycerol-phospholipids at the terminal phosphodiesteric bond.</text>
</comment>
<dbReference type="PANTHER" id="PTHR18896">
    <property type="entry name" value="PHOSPHOLIPASE D"/>
    <property type="match status" value="1"/>
</dbReference>
<dbReference type="SUPFAM" id="SSF56024">
    <property type="entry name" value="Phospholipase D/nuclease"/>
    <property type="match status" value="2"/>
</dbReference>
<evidence type="ECO:0000256" key="6">
    <source>
        <dbReference type="ARBA" id="ARBA00022737"/>
    </source>
</evidence>
<dbReference type="Pfam" id="PF00168">
    <property type="entry name" value="C2"/>
    <property type="match status" value="1"/>
</dbReference>
<dbReference type="PIRSF" id="PIRSF036470">
    <property type="entry name" value="PLD_plant"/>
    <property type="match status" value="1"/>
</dbReference>
<evidence type="ECO:0000256" key="2">
    <source>
        <dbReference type="ARBA" id="ARBA00001913"/>
    </source>
</evidence>
<gene>
    <name evidence="14" type="ORF">RGQ29_005188</name>
</gene>
<dbReference type="Gene3D" id="3.30.870.10">
    <property type="entry name" value="Endonuclease Chain A"/>
    <property type="match status" value="2"/>
</dbReference>
<dbReference type="PANTHER" id="PTHR18896:SF60">
    <property type="entry name" value="PHOSPHOLIPASE D"/>
    <property type="match status" value="1"/>
</dbReference>
<dbReference type="Pfam" id="PF00614">
    <property type="entry name" value="PLDc"/>
    <property type="match status" value="1"/>
</dbReference>
<feature type="domain" description="PLD phosphodiesterase" evidence="13">
    <location>
        <begin position="327"/>
        <end position="362"/>
    </location>
</feature>
<dbReference type="InterPro" id="IPR015679">
    <property type="entry name" value="PLipase_D_fam"/>
</dbReference>
<dbReference type="PROSITE" id="PS50004">
    <property type="entry name" value="C2"/>
    <property type="match status" value="1"/>
</dbReference>
<keyword evidence="8 11" id="KW-0106">Calcium</keyword>
<feature type="domain" description="C2" evidence="12">
    <location>
        <begin position="12"/>
        <end position="124"/>
    </location>
</feature>
<dbReference type="GO" id="GO:0004630">
    <property type="term" value="F:phospholipase D activity"/>
    <property type="evidence" value="ECO:0007669"/>
    <property type="project" value="UniProtKB-EC"/>
</dbReference>
<keyword evidence="15" id="KW-1185">Reference proteome</keyword>
<evidence type="ECO:0000256" key="8">
    <source>
        <dbReference type="ARBA" id="ARBA00022837"/>
    </source>
</evidence>
<comment type="catalytic activity">
    <reaction evidence="1 11">
        <text>a 1,2-diacyl-sn-glycero-3-phosphocholine + H2O = a 1,2-diacyl-sn-glycero-3-phosphate + choline + H(+)</text>
        <dbReference type="Rhea" id="RHEA:14445"/>
        <dbReference type="ChEBI" id="CHEBI:15354"/>
        <dbReference type="ChEBI" id="CHEBI:15377"/>
        <dbReference type="ChEBI" id="CHEBI:15378"/>
        <dbReference type="ChEBI" id="CHEBI:57643"/>
        <dbReference type="ChEBI" id="CHEBI:58608"/>
        <dbReference type="EC" id="3.1.4.4"/>
    </reaction>
</comment>
<dbReference type="GO" id="GO:0009395">
    <property type="term" value="P:phospholipid catabolic process"/>
    <property type="evidence" value="ECO:0007669"/>
    <property type="project" value="TreeGrafter"/>
</dbReference>
<reference evidence="14 15" key="1">
    <citation type="journal article" date="2023" name="G3 (Bethesda)">
        <title>A haplotype-resolved chromosome-scale genome for Quercus rubra L. provides insights into the genetics of adaptive traits for red oak species.</title>
        <authorList>
            <person name="Kapoor B."/>
            <person name="Jenkins J."/>
            <person name="Schmutz J."/>
            <person name="Zhebentyayeva T."/>
            <person name="Kuelheim C."/>
            <person name="Coggeshall M."/>
            <person name="Heim C."/>
            <person name="Lasky J.R."/>
            <person name="Leites L."/>
            <person name="Islam-Faridi N."/>
            <person name="Romero-Severson J."/>
            <person name="DeLeo V.L."/>
            <person name="Lucas S.M."/>
            <person name="Lazic D."/>
            <person name="Gailing O."/>
            <person name="Carlson J."/>
            <person name="Staton M."/>
        </authorList>
    </citation>
    <scope>NUCLEOTIDE SEQUENCE [LARGE SCALE GENOMIC DNA]</scope>
    <source>
        <strain evidence="14">Pseudo-F2</strain>
    </source>
</reference>
<dbReference type="InterPro" id="IPR035892">
    <property type="entry name" value="C2_domain_sf"/>
</dbReference>
<keyword evidence="5" id="KW-0479">Metal-binding</keyword>
<evidence type="ECO:0000313" key="14">
    <source>
        <dbReference type="EMBL" id="KAK4562583.1"/>
    </source>
</evidence>
<keyword evidence="6" id="KW-0677">Repeat</keyword>
<dbReference type="GO" id="GO:0005886">
    <property type="term" value="C:plasma membrane"/>
    <property type="evidence" value="ECO:0007669"/>
    <property type="project" value="TreeGrafter"/>
</dbReference>
<proteinExistence type="inferred from homology"/>
<dbReference type="EC" id="3.1.4.4" evidence="4 11"/>
<evidence type="ECO:0000256" key="1">
    <source>
        <dbReference type="ARBA" id="ARBA00000798"/>
    </source>
</evidence>
<feature type="domain" description="PLD phosphodiesterase" evidence="13">
    <location>
        <begin position="655"/>
        <end position="682"/>
    </location>
</feature>
<evidence type="ECO:0000256" key="4">
    <source>
        <dbReference type="ARBA" id="ARBA00012027"/>
    </source>
</evidence>
<dbReference type="GO" id="GO:0046470">
    <property type="term" value="P:phosphatidylcholine metabolic process"/>
    <property type="evidence" value="ECO:0007669"/>
    <property type="project" value="InterPro"/>
</dbReference>
<sequence>MRIMKYEQLVFTQDKNCFSTTQKYLHGDLDLKILKGRGFEIPSDTYVTVLLGDFNLARTRTVVYNSGSPEWNEHLQIPLAHPVFKPELRFNLQYNDYINNTKSIGTTSVSVQQIVTGEAISHWFPCSGKQMKPDAAIFIEVKFTNCEDTPLYQYGIASDPDNFGVQDCRFPVRKGGSVTLYQDAHVPDSMLPEIKLQDGKVFEHEKCWEDMCHAILEAEKVVYIVGWSIYHKVKLVREPTRPLPSAGNLHLGDLLKHKSKQGVRVLLLLWNDVLGMMDTHDEETQNFFKNSSVQCILTSRSQLNLFKYLDSEPGIVTLTRKFMANKFLCSHHQKCVIVDTQASNDTRKITAFIGGLDLRNGRYDTPEHRLFQDRYTVYQNDYCNPTLPAAAGAQRPRQPWHDLHCKIEGPAAYDVLTTFEQLWGKATKWSSGLKKCCKIFFRVLMNLDIPTPSSSQSISNDDPKFWVSKEDDPENWHVQVFRSVDSGCLEIFPATQNLVVEKSIQSAYIQAIRSAQHFIYIENQFFLGSSYAWQSDKDPGANNLIPMELALKIASKIRAKERFAVYIVIPMCPEGTVRIVTEEVLFWQSQTMQMMYGIIARELKSMHLEDSQPQDYLNFYCLGKREELPKEVSAPPIQSVKKAEKVSNSQKFQRFMVYVHGKGMIVDDEYVILGSANINERSLDGSRDSEIAMGAYQPHHTWGKRKGHPHGQIYGYRMSLWAEHLGTLDDYFMEPETLGCIESVNKIAEENWRKYKTEDFTPLQGHLLKYPIKVNANGKVECLDEQETFPDINVKVLGRSIEVPTISVKVLGCIAVDLDLSLLTT</sequence>